<dbReference type="InterPro" id="IPR001466">
    <property type="entry name" value="Beta-lactam-related"/>
</dbReference>
<reference evidence="4" key="1">
    <citation type="submission" date="2023-06" db="EMBL/GenBank/DDBJ databases">
        <title>Genome-scale phylogeny and comparative genomics of the fungal order Sordariales.</title>
        <authorList>
            <consortium name="Lawrence Berkeley National Laboratory"/>
            <person name="Hensen N."/>
            <person name="Bonometti L."/>
            <person name="Westerberg I."/>
            <person name="Brannstrom I.O."/>
            <person name="Guillou S."/>
            <person name="Cros-Aarteil S."/>
            <person name="Calhoun S."/>
            <person name="Haridas S."/>
            <person name="Kuo A."/>
            <person name="Mondo S."/>
            <person name="Pangilinan J."/>
            <person name="Riley R."/>
            <person name="Labutti K."/>
            <person name="Andreopoulos B."/>
            <person name="Lipzen A."/>
            <person name="Chen C."/>
            <person name="Yanf M."/>
            <person name="Daum C."/>
            <person name="Ng V."/>
            <person name="Clum A."/>
            <person name="Steindorff A."/>
            <person name="Ohm R."/>
            <person name="Martin F."/>
            <person name="Silar P."/>
            <person name="Natvig D."/>
            <person name="Lalanne C."/>
            <person name="Gautier V."/>
            <person name="Ament-Velasquez S.L."/>
            <person name="Kruys A."/>
            <person name="Hutchinson M.I."/>
            <person name="Powell A.J."/>
            <person name="Barry K."/>
            <person name="Miller A.N."/>
            <person name="Grigoriev I.V."/>
            <person name="Debuchy R."/>
            <person name="Gladieux P."/>
            <person name="Thoren M.H."/>
            <person name="Johannesson H."/>
        </authorList>
    </citation>
    <scope>NUCLEOTIDE SEQUENCE</scope>
    <source>
        <strain evidence="4">CBS 606.72</strain>
    </source>
</reference>
<feature type="non-terminal residue" evidence="4">
    <location>
        <position position="594"/>
    </location>
</feature>
<gene>
    <name evidence="4" type="ORF">B0T14DRAFT_384714</name>
</gene>
<dbReference type="AlphaFoldDB" id="A0AA39W9K1"/>
<evidence type="ECO:0000313" key="5">
    <source>
        <dbReference type="Proteomes" id="UP001175000"/>
    </source>
</evidence>
<accession>A0AA39W9K1</accession>
<organism evidence="4 5">
    <name type="scientific">Immersiella caudata</name>
    <dbReference type="NCBI Taxonomy" id="314043"/>
    <lineage>
        <taxon>Eukaryota</taxon>
        <taxon>Fungi</taxon>
        <taxon>Dikarya</taxon>
        <taxon>Ascomycota</taxon>
        <taxon>Pezizomycotina</taxon>
        <taxon>Sordariomycetes</taxon>
        <taxon>Sordariomycetidae</taxon>
        <taxon>Sordariales</taxon>
        <taxon>Lasiosphaeriaceae</taxon>
        <taxon>Immersiella</taxon>
    </lineage>
</organism>
<proteinExistence type="predicted"/>
<comment type="caution">
    <text evidence="4">The sequence shown here is derived from an EMBL/GenBank/DDBJ whole genome shotgun (WGS) entry which is preliminary data.</text>
</comment>
<dbReference type="Pfam" id="PF00144">
    <property type="entry name" value="Beta-lactamase"/>
    <property type="match status" value="1"/>
</dbReference>
<dbReference type="Pfam" id="PF26335">
    <property type="entry name" value="ARB_00930_C"/>
    <property type="match status" value="1"/>
</dbReference>
<feature type="compositionally biased region" description="Low complexity" evidence="1">
    <location>
        <begin position="45"/>
        <end position="59"/>
    </location>
</feature>
<name>A0AA39W9K1_9PEZI</name>
<dbReference type="PANTHER" id="PTHR22935">
    <property type="entry name" value="PENICILLIN-BINDING PROTEIN"/>
    <property type="match status" value="1"/>
</dbReference>
<dbReference type="InterPro" id="IPR012338">
    <property type="entry name" value="Beta-lactam/transpept-like"/>
</dbReference>
<feature type="non-terminal residue" evidence="4">
    <location>
        <position position="1"/>
    </location>
</feature>
<dbReference type="Gene3D" id="3.40.710.10">
    <property type="entry name" value="DD-peptidase/beta-lactamase superfamily"/>
    <property type="match status" value="1"/>
</dbReference>
<evidence type="ECO:0000313" key="4">
    <source>
        <dbReference type="EMBL" id="KAK0609447.1"/>
    </source>
</evidence>
<protein>
    <submittedName>
        <fullName evidence="4">Beta-lactamase/transpeptidase-like protein</fullName>
    </submittedName>
</protein>
<dbReference type="InterPro" id="IPR058664">
    <property type="entry name" value="ARB_00930-like_C"/>
</dbReference>
<dbReference type="EMBL" id="JAULSU010000008">
    <property type="protein sequence ID" value="KAK0609447.1"/>
    <property type="molecule type" value="Genomic_DNA"/>
</dbReference>
<dbReference type="Proteomes" id="UP001175000">
    <property type="component" value="Unassembled WGS sequence"/>
</dbReference>
<feature type="domain" description="Beta-lactamase-related" evidence="2">
    <location>
        <begin position="99"/>
        <end position="437"/>
    </location>
</feature>
<dbReference type="PANTHER" id="PTHR22935:SF97">
    <property type="entry name" value="BETA-LACTAMASE-RELATED DOMAIN-CONTAINING PROTEIN"/>
    <property type="match status" value="1"/>
</dbReference>
<evidence type="ECO:0000259" key="3">
    <source>
        <dbReference type="Pfam" id="PF26335"/>
    </source>
</evidence>
<dbReference type="SUPFAM" id="SSF56601">
    <property type="entry name" value="beta-lactamase/transpeptidase-like"/>
    <property type="match status" value="1"/>
</dbReference>
<sequence>LTGALADFSGPSFPAPSDLVSDQSLVRAAWESVTDLLESSGLGGPNSNNNASPQNGSSPLPAAAKNITFSIGLFSLHDPNAFSLQFHHTSPEVSASPTNGTKRVDDNSIYRIASVTKVFTVLAGLRTLSDTDWERPLGEILPDLSNNNATSNSGVLSTPWDKITPRALAAQIGGVPRDGFPNLGEIAIQAALANTTEAELMASSGLPPMNLTDPLSNPPCIPYLLLNEPCPSTPYLQGVAPRPPTFPPWSTPAYSNNGFTLLGLALSALTDTTIPSLFASKIFTPLQMSSSFSDPPPSEFLPRSVIVSSDPLVAGFTYPNGIFASSGGVFSTLSDMARFGIGILNSTLLSSEATRRWLKPVSYTARMEYDVGAPWEIIRRVDGNSGKVTELYTKLGDSGAFSSWFVLVPEYGMGFSVLGAGTAGERFGVVAALADAVADRVVPALPGQAGVEAEGSFAGVYMAGGELNSTMVVGRGRGDGLVVESWVSNGTDVLPFLTERVTGPGPFRLLPSGVDEENGRVAFRLVGATDAPSSSTGAKQGGLFSAPGMMSPDWLGVDASTYYGLGVSLFVFDVEKDGKATAVTVPAYRVTMTK</sequence>
<keyword evidence="5" id="KW-1185">Reference proteome</keyword>
<dbReference type="InterPro" id="IPR051478">
    <property type="entry name" value="Beta-lactamase-like_AB/R"/>
</dbReference>
<feature type="region of interest" description="Disordered" evidence="1">
    <location>
        <begin position="38"/>
        <end position="59"/>
    </location>
</feature>
<evidence type="ECO:0000256" key="1">
    <source>
        <dbReference type="SAM" id="MobiDB-lite"/>
    </source>
</evidence>
<evidence type="ECO:0000259" key="2">
    <source>
        <dbReference type="Pfam" id="PF00144"/>
    </source>
</evidence>
<feature type="domain" description="Beta-lactamase-like ARB-00930-like C-terminal" evidence="3">
    <location>
        <begin position="452"/>
        <end position="594"/>
    </location>
</feature>